<dbReference type="AlphaFoldDB" id="A0AAW1GLY5"/>
<name>A0AAW1GLY5_SAPOF</name>
<dbReference type="Pfam" id="PF13180">
    <property type="entry name" value="PDZ_2"/>
    <property type="match status" value="1"/>
</dbReference>
<dbReference type="SMART" id="SM00228">
    <property type="entry name" value="PDZ"/>
    <property type="match status" value="1"/>
</dbReference>
<evidence type="ECO:0000313" key="2">
    <source>
        <dbReference type="EMBL" id="KAK9665850.1"/>
    </source>
</evidence>
<protein>
    <recommendedName>
        <fullName evidence="1">PDZ domain-containing protein</fullName>
    </recommendedName>
</protein>
<dbReference type="EMBL" id="JBDFQZ010000014">
    <property type="protein sequence ID" value="KAK9665850.1"/>
    <property type="molecule type" value="Genomic_DNA"/>
</dbReference>
<dbReference type="Proteomes" id="UP001443914">
    <property type="component" value="Unassembled WGS sequence"/>
</dbReference>
<evidence type="ECO:0000259" key="1">
    <source>
        <dbReference type="SMART" id="SM00228"/>
    </source>
</evidence>
<gene>
    <name evidence="2" type="ORF">RND81_14G140600</name>
</gene>
<dbReference type="Gene3D" id="2.30.42.10">
    <property type="match status" value="1"/>
</dbReference>
<dbReference type="InterPro" id="IPR009003">
    <property type="entry name" value="Peptidase_S1_PA"/>
</dbReference>
<feature type="domain" description="PDZ" evidence="1">
    <location>
        <begin position="272"/>
        <end position="359"/>
    </location>
</feature>
<comment type="caution">
    <text evidence="2">The sequence shown here is derived from an EMBL/GenBank/DDBJ whole genome shotgun (WGS) entry which is preliminary data.</text>
</comment>
<dbReference type="SUPFAM" id="SSF50494">
    <property type="entry name" value="Trypsin-like serine proteases"/>
    <property type="match status" value="1"/>
</dbReference>
<organism evidence="2 3">
    <name type="scientific">Saponaria officinalis</name>
    <name type="common">Common soapwort</name>
    <name type="synonym">Lychnis saponaria</name>
    <dbReference type="NCBI Taxonomy" id="3572"/>
    <lineage>
        <taxon>Eukaryota</taxon>
        <taxon>Viridiplantae</taxon>
        <taxon>Streptophyta</taxon>
        <taxon>Embryophyta</taxon>
        <taxon>Tracheophyta</taxon>
        <taxon>Spermatophyta</taxon>
        <taxon>Magnoliopsida</taxon>
        <taxon>eudicotyledons</taxon>
        <taxon>Gunneridae</taxon>
        <taxon>Pentapetalae</taxon>
        <taxon>Caryophyllales</taxon>
        <taxon>Caryophyllaceae</taxon>
        <taxon>Caryophylleae</taxon>
        <taxon>Saponaria</taxon>
    </lineage>
</organism>
<dbReference type="PANTHER" id="PTHR47389:SF4">
    <property type="entry name" value="OS09G0436400 PROTEIN"/>
    <property type="match status" value="1"/>
</dbReference>
<accession>A0AAW1GLY5</accession>
<dbReference type="InterPro" id="IPR036034">
    <property type="entry name" value="PDZ_sf"/>
</dbReference>
<reference evidence="2" key="1">
    <citation type="submission" date="2024-03" db="EMBL/GenBank/DDBJ databases">
        <title>WGS assembly of Saponaria officinalis var. Norfolk2.</title>
        <authorList>
            <person name="Jenkins J."/>
            <person name="Shu S."/>
            <person name="Grimwood J."/>
            <person name="Barry K."/>
            <person name="Goodstein D."/>
            <person name="Schmutz J."/>
            <person name="Leebens-Mack J."/>
            <person name="Osbourn A."/>
        </authorList>
    </citation>
    <scope>NUCLEOTIDE SEQUENCE [LARGE SCALE GENOMIC DNA]</scope>
    <source>
        <strain evidence="2">JIC</strain>
    </source>
</reference>
<evidence type="ECO:0000313" key="3">
    <source>
        <dbReference type="Proteomes" id="UP001443914"/>
    </source>
</evidence>
<dbReference type="PANTHER" id="PTHR47389">
    <property type="entry name" value="OS09G0436400 PROTEIN"/>
    <property type="match status" value="1"/>
</dbReference>
<proteinExistence type="predicted"/>
<keyword evidence="3" id="KW-1185">Reference proteome</keyword>
<dbReference type="InterPro" id="IPR001478">
    <property type="entry name" value="PDZ"/>
</dbReference>
<dbReference type="InterPro" id="IPR043504">
    <property type="entry name" value="Peptidase_S1_PA_chymotrypsin"/>
</dbReference>
<dbReference type="SUPFAM" id="SSF50156">
    <property type="entry name" value="PDZ domain-like"/>
    <property type="match status" value="1"/>
</dbReference>
<sequence length="385" mass="42629">MEPQLPEFNPWERADVTTNKRDYFGKFNEFFDANKGLHSTTKLAALKASPFVVSLISYTGIQRLFMCSGMIVNSNGADGDFSSTILTSASLLKCPTRKHSIANNIKVDVYVANGNLYEGTIVGCDFHYNVAAISINSSIYQKPAMIANIDGSNEAVHRSTPTSFSLVPHRDTTITLHPDMAVIGLGRYYDHPYHIMAAPGALRLVDCDLDCKELLVADCEMTKNGIGGTIISCSGFVIGMSFYEAGYTPFLPINIAMKCMERLQNYRKVPRLWLGLKLSDLDIASLGELETLHRTFPGLVEGAVVRQVDPKSPASRAGLCMGDVIVQLDEKPVKRSLKFMSLMLDNVNKPMEVIVKRAGTIAPLTLTLIPQMQRKFNRWPIPEER</sequence>
<dbReference type="Gene3D" id="2.40.10.10">
    <property type="entry name" value="Trypsin-like serine proteases"/>
    <property type="match status" value="1"/>
</dbReference>